<dbReference type="InterPro" id="IPR015421">
    <property type="entry name" value="PyrdxlP-dep_Trfase_major"/>
</dbReference>
<dbReference type="Gene3D" id="3.40.640.10">
    <property type="entry name" value="Type I PLP-dependent aspartate aminotransferase-like (Major domain)"/>
    <property type="match status" value="1"/>
</dbReference>
<dbReference type="SUPFAM" id="SSF53383">
    <property type="entry name" value="PLP-dependent transferases"/>
    <property type="match status" value="1"/>
</dbReference>
<organism evidence="8 9">
    <name type="scientific">Priestia megaterium (strain ATCC 14581 / DSM 32 / CCUG 1817 / JCM 2506 / NBRC 15308 / NCIMB 9376 / NCTC 10342 / NRRL B-14308 / VKM B-512 / Ford 19)</name>
    <name type="common">Bacillus megaterium</name>
    <dbReference type="NCBI Taxonomy" id="1348623"/>
    <lineage>
        <taxon>Bacteria</taxon>
        <taxon>Bacillati</taxon>
        <taxon>Bacillota</taxon>
        <taxon>Bacilli</taxon>
        <taxon>Bacillales</taxon>
        <taxon>Bacillaceae</taxon>
        <taxon>Priestia</taxon>
    </lineage>
</organism>
<dbReference type="GO" id="GO:0004058">
    <property type="term" value="F:aromatic-L-amino-acid decarboxylase activity"/>
    <property type="evidence" value="ECO:0007669"/>
    <property type="project" value="UniProtKB-ARBA"/>
</dbReference>
<proteinExistence type="inferred from homology"/>
<dbReference type="AlphaFoldDB" id="A0A0B6AF82"/>
<dbReference type="InterPro" id="IPR021115">
    <property type="entry name" value="Pyridoxal-P_BS"/>
</dbReference>
<dbReference type="PROSITE" id="PS00392">
    <property type="entry name" value="DDC_GAD_HDC_YDC"/>
    <property type="match status" value="1"/>
</dbReference>
<dbReference type="InterPro" id="IPR010977">
    <property type="entry name" value="Aromatic_deC"/>
</dbReference>
<dbReference type="Pfam" id="PF00282">
    <property type="entry name" value="Pyridoxal_deC"/>
    <property type="match status" value="1"/>
</dbReference>
<dbReference type="RefSeq" id="WP_034649323.1">
    <property type="nucleotide sequence ID" value="NZ_BCVB01000001.1"/>
</dbReference>
<comment type="similarity">
    <text evidence="2 7">Belongs to the group II decarboxylase family.</text>
</comment>
<dbReference type="Gene3D" id="3.90.1150.10">
    <property type="entry name" value="Aspartate Aminotransferase, domain 1"/>
    <property type="match status" value="1"/>
</dbReference>
<dbReference type="InterPro" id="IPR015422">
    <property type="entry name" value="PyrdxlP-dep_Trfase_small"/>
</dbReference>
<dbReference type="CDD" id="cd06450">
    <property type="entry name" value="DOPA_deC_like"/>
    <property type="match status" value="1"/>
</dbReference>
<evidence type="ECO:0000256" key="3">
    <source>
        <dbReference type="ARBA" id="ARBA00022793"/>
    </source>
</evidence>
<dbReference type="GeneID" id="93644463"/>
<dbReference type="GO" id="GO:0030170">
    <property type="term" value="F:pyridoxal phosphate binding"/>
    <property type="evidence" value="ECO:0007669"/>
    <property type="project" value="InterPro"/>
</dbReference>
<accession>A0A0B6AF82</accession>
<evidence type="ECO:0000313" key="9">
    <source>
        <dbReference type="Proteomes" id="UP000031829"/>
    </source>
</evidence>
<dbReference type="EMBL" id="CP009920">
    <property type="protein sequence ID" value="AJI22186.1"/>
    <property type="molecule type" value="Genomic_DNA"/>
</dbReference>
<keyword evidence="3" id="KW-0210">Decarboxylase</keyword>
<evidence type="ECO:0000256" key="1">
    <source>
        <dbReference type="ARBA" id="ARBA00001933"/>
    </source>
</evidence>
<dbReference type="InterPro" id="IPR002129">
    <property type="entry name" value="PyrdxlP-dep_de-COase"/>
</dbReference>
<dbReference type="GO" id="GO:0019752">
    <property type="term" value="P:carboxylic acid metabolic process"/>
    <property type="evidence" value="ECO:0007669"/>
    <property type="project" value="InterPro"/>
</dbReference>
<sequence>MAPFEKWFLSSSKESLENYEAMMGGMTEMIKRHYHTLKSPYTHIDVDELSNLVNRAVYFSEHEQPLEDLFDDVQAVVMDHSLHVSHPGAMAHLHCPPIIPALAAEVMISALNQSMDSWDQSPAATYIEDQVIDELTQQIGYPSSSSGVFTSGGTQSNYMGLLLARNEYCHAAFSIDVSEEGLPLQAKKLRIFCSEKAHFTVQQSAAQLGLGMNAVVSVKCNERHEMDIENLEEAIREVKAEGNLPFAVVATAGTTDFGSVDPLFEMSKLAKKEGLWLHADAAYGGALLFSHKYRERLKALERADSITMDFHKWFYQPVSCGAFLVKNSAMFKHIQLHADYLNPEEDEHVHLVDRSIQTTKRFDALKLWLTFRAVGTNEYGKMVDHTIETAKQTAEHLRKQRNITVLNDPYMNAVVFRYVPDTLYSDCQKQQHYENKLNQRIQQHLYEKGTFIMAKTKHKEQAYLKLTMLNPMITVDSVATQLEEVVALGKELEKKEERLRERTVIG</sequence>
<name>A0A0B6AF82_PRIM2</name>
<dbReference type="GO" id="GO:0006520">
    <property type="term" value="P:amino acid metabolic process"/>
    <property type="evidence" value="ECO:0007669"/>
    <property type="project" value="InterPro"/>
</dbReference>
<dbReference type="PRINTS" id="PR00800">
    <property type="entry name" value="YHDCRBOXLASE"/>
</dbReference>
<evidence type="ECO:0000256" key="5">
    <source>
        <dbReference type="ARBA" id="ARBA00023239"/>
    </source>
</evidence>
<dbReference type="GO" id="GO:0005737">
    <property type="term" value="C:cytoplasm"/>
    <property type="evidence" value="ECO:0007669"/>
    <property type="project" value="TreeGrafter"/>
</dbReference>
<dbReference type="InterPro" id="IPR015424">
    <property type="entry name" value="PyrdxlP-dep_Trfase"/>
</dbReference>
<dbReference type="Proteomes" id="UP000031829">
    <property type="component" value="Chromosome"/>
</dbReference>
<dbReference type="PANTHER" id="PTHR45677">
    <property type="entry name" value="GLUTAMATE DECARBOXYLASE-RELATED"/>
    <property type="match status" value="1"/>
</dbReference>
<gene>
    <name evidence="8" type="ORF">BG04_986</name>
</gene>
<keyword evidence="5 7" id="KW-0456">Lyase</keyword>
<keyword evidence="4 6" id="KW-0663">Pyridoxal phosphate</keyword>
<dbReference type="Gene3D" id="1.20.1650.10">
    <property type="entry name" value="PLP-dependent transferases"/>
    <property type="match status" value="1"/>
</dbReference>
<reference evidence="8 9" key="1">
    <citation type="journal article" date="2015" name="Genome Announc.">
        <title>Complete genome sequences for 35 biothreat assay-relevant bacillus species.</title>
        <authorList>
            <person name="Johnson S.L."/>
            <person name="Daligault H.E."/>
            <person name="Davenport K.W."/>
            <person name="Jaissle J."/>
            <person name="Frey K.G."/>
            <person name="Ladner J.T."/>
            <person name="Broomall S.M."/>
            <person name="Bishop-Lilly K.A."/>
            <person name="Bruce D.C."/>
            <person name="Gibbons H.S."/>
            <person name="Coyne S.R."/>
            <person name="Lo C.C."/>
            <person name="Meincke L."/>
            <person name="Munk A.C."/>
            <person name="Koroleva G.I."/>
            <person name="Rosenzweig C.N."/>
            <person name="Palacios G.F."/>
            <person name="Redden C.L."/>
            <person name="Minogue T.D."/>
            <person name="Chain P.S."/>
        </authorList>
    </citation>
    <scope>NUCLEOTIDE SEQUENCE [LARGE SCALE GENOMIC DNA]</scope>
    <source>
        <strain evidence="9">ATCC 14581 / DSM 32 / JCM 2506 / NBRC 15308 / NCIMB 9376 / NCTC 10342 / NRRL B-14308 / VKM B-512</strain>
    </source>
</reference>
<feature type="modified residue" description="N6-(pyridoxal phosphate)lysine" evidence="6">
    <location>
        <position position="312"/>
    </location>
</feature>
<protein>
    <submittedName>
        <fullName evidence="8">Beta-eliminating lyase family protein</fullName>
    </submittedName>
</protein>
<dbReference type="KEGG" id="bmeg:BG04_986"/>
<evidence type="ECO:0000256" key="4">
    <source>
        <dbReference type="ARBA" id="ARBA00022898"/>
    </source>
</evidence>
<dbReference type="PANTHER" id="PTHR45677:SF8">
    <property type="entry name" value="CYSTEINE SULFINIC ACID DECARBOXYLASE"/>
    <property type="match status" value="1"/>
</dbReference>
<evidence type="ECO:0000256" key="6">
    <source>
        <dbReference type="PIRSR" id="PIRSR602129-50"/>
    </source>
</evidence>
<comment type="cofactor">
    <cofactor evidence="1 6 7">
        <name>pyridoxal 5'-phosphate</name>
        <dbReference type="ChEBI" id="CHEBI:597326"/>
    </cofactor>
</comment>
<dbReference type="HOGENOM" id="CLU_011856_0_4_9"/>
<evidence type="ECO:0000256" key="7">
    <source>
        <dbReference type="RuleBase" id="RU000382"/>
    </source>
</evidence>
<evidence type="ECO:0000256" key="2">
    <source>
        <dbReference type="ARBA" id="ARBA00009533"/>
    </source>
</evidence>
<evidence type="ECO:0000313" key="8">
    <source>
        <dbReference type="EMBL" id="AJI22186.1"/>
    </source>
</evidence>